<accession>A0A2K1QIL6</accession>
<dbReference type="InParanoid" id="A0A2K1QIL6"/>
<evidence type="ECO:0000313" key="3">
    <source>
        <dbReference type="Proteomes" id="UP000243797"/>
    </source>
</evidence>
<dbReference type="Proteomes" id="UP000243797">
    <property type="component" value="Unassembled WGS sequence"/>
</dbReference>
<evidence type="ECO:0000256" key="1">
    <source>
        <dbReference type="SAM" id="MobiDB-lite"/>
    </source>
</evidence>
<feature type="compositionally biased region" description="Low complexity" evidence="1">
    <location>
        <begin position="43"/>
        <end position="67"/>
    </location>
</feature>
<protein>
    <submittedName>
        <fullName evidence="2">Uncharacterized protein</fullName>
    </submittedName>
</protein>
<dbReference type="EMBL" id="NKHZ01000081">
    <property type="protein sequence ID" value="PNS15004.1"/>
    <property type="molecule type" value="Genomic_DNA"/>
</dbReference>
<keyword evidence="3" id="KW-1185">Reference proteome</keyword>
<dbReference type="OrthoDB" id="3923386at2759"/>
<comment type="caution">
    <text evidence="2">The sequence shown here is derived from an EMBL/GenBank/DDBJ whole genome shotgun (WGS) entry which is preliminary data.</text>
</comment>
<evidence type="ECO:0000313" key="2">
    <source>
        <dbReference type="EMBL" id="PNS15004.1"/>
    </source>
</evidence>
<organism evidence="2 3">
    <name type="scientific">Sphaceloma murrayae</name>
    <dbReference type="NCBI Taxonomy" id="2082308"/>
    <lineage>
        <taxon>Eukaryota</taxon>
        <taxon>Fungi</taxon>
        <taxon>Dikarya</taxon>
        <taxon>Ascomycota</taxon>
        <taxon>Pezizomycotina</taxon>
        <taxon>Dothideomycetes</taxon>
        <taxon>Dothideomycetidae</taxon>
        <taxon>Myriangiales</taxon>
        <taxon>Elsinoaceae</taxon>
        <taxon>Sphaceloma</taxon>
    </lineage>
</organism>
<proteinExistence type="predicted"/>
<gene>
    <name evidence="2" type="ORF">CAC42_2233</name>
</gene>
<feature type="region of interest" description="Disordered" evidence="1">
    <location>
        <begin position="1"/>
        <end position="75"/>
    </location>
</feature>
<reference evidence="2 3" key="1">
    <citation type="submission" date="2017-06" db="EMBL/GenBank/DDBJ databases">
        <title>Draft genome sequence of a variant of Elsinoe murrayae.</title>
        <authorList>
            <person name="Cheng Q."/>
        </authorList>
    </citation>
    <scope>NUCLEOTIDE SEQUENCE [LARGE SCALE GENOMIC DNA]</scope>
    <source>
        <strain evidence="2 3">CQ-2017a</strain>
    </source>
</reference>
<dbReference type="AlphaFoldDB" id="A0A2K1QIL6"/>
<name>A0A2K1QIL6_9PEZI</name>
<sequence length="75" mass="7858">MAQTSTTSEHKNSFGRGGAGNLRTPSDVHTAAVKLEAEKQNMTATSVRRSSSASKSSRGSKKSLTSLFSPRSNAS</sequence>